<keyword evidence="3" id="KW-1185">Reference proteome</keyword>
<gene>
    <name evidence="2" type="ORF">EHS89_01285</name>
</gene>
<dbReference type="InterPro" id="IPR039422">
    <property type="entry name" value="MarR/SlyA-like"/>
</dbReference>
<dbReference type="InterPro" id="IPR036390">
    <property type="entry name" value="WH_DNA-bd_sf"/>
</dbReference>
<dbReference type="AlphaFoldDB" id="A0A3P1SXG5"/>
<dbReference type="Pfam" id="PF12802">
    <property type="entry name" value="MarR_2"/>
    <property type="match status" value="1"/>
</dbReference>
<dbReference type="PROSITE" id="PS50995">
    <property type="entry name" value="HTH_MARR_2"/>
    <property type="match status" value="1"/>
</dbReference>
<comment type="caution">
    <text evidence="2">The sequence shown here is derived from an EMBL/GenBank/DDBJ whole genome shotgun (WGS) entry which is preliminary data.</text>
</comment>
<sequence>MVSLGIVRQLVATREAKLFDGLSLNPSQFGVLNHFTHNPKRSWTVTELAGVMEMNQPGITKIVTVLIERGLLRSEFDKDDKRRRYLKISAQGMNLCNDIISSLGPDISYLFSSWKDDELAQMQQHMMKLQQWLDEHRDDIRRK</sequence>
<protein>
    <submittedName>
        <fullName evidence="2">MarR family transcriptional regulator</fullName>
    </submittedName>
</protein>
<accession>A0A3P1SXG5</accession>
<dbReference type="GO" id="GO:0003700">
    <property type="term" value="F:DNA-binding transcription factor activity"/>
    <property type="evidence" value="ECO:0007669"/>
    <property type="project" value="InterPro"/>
</dbReference>
<evidence type="ECO:0000313" key="3">
    <source>
        <dbReference type="Proteomes" id="UP000267535"/>
    </source>
</evidence>
<dbReference type="OrthoDB" id="5705634at2"/>
<feature type="domain" description="HTH marR-type" evidence="1">
    <location>
        <begin position="1"/>
        <end position="131"/>
    </location>
</feature>
<proteinExistence type="predicted"/>
<dbReference type="GO" id="GO:0006950">
    <property type="term" value="P:response to stress"/>
    <property type="evidence" value="ECO:0007669"/>
    <property type="project" value="TreeGrafter"/>
</dbReference>
<dbReference type="PANTHER" id="PTHR33164">
    <property type="entry name" value="TRANSCRIPTIONAL REGULATOR, MARR FAMILY"/>
    <property type="match status" value="1"/>
</dbReference>
<dbReference type="Gene3D" id="1.10.10.10">
    <property type="entry name" value="Winged helix-like DNA-binding domain superfamily/Winged helix DNA-binding domain"/>
    <property type="match status" value="1"/>
</dbReference>
<dbReference type="Proteomes" id="UP000267535">
    <property type="component" value="Unassembled WGS sequence"/>
</dbReference>
<dbReference type="EMBL" id="RQXV01000001">
    <property type="protein sequence ID" value="RRD01814.1"/>
    <property type="molecule type" value="Genomic_DNA"/>
</dbReference>
<dbReference type="PANTHER" id="PTHR33164:SF43">
    <property type="entry name" value="HTH-TYPE TRANSCRIPTIONAL REPRESSOR YETL"/>
    <property type="match status" value="1"/>
</dbReference>
<dbReference type="SUPFAM" id="SSF46785">
    <property type="entry name" value="Winged helix' DNA-binding domain"/>
    <property type="match status" value="1"/>
</dbReference>
<dbReference type="InterPro" id="IPR000835">
    <property type="entry name" value="HTH_MarR-typ"/>
</dbReference>
<name>A0A3P1SXG5_9GAMM</name>
<dbReference type="SMART" id="SM00347">
    <property type="entry name" value="HTH_MARR"/>
    <property type="match status" value="1"/>
</dbReference>
<organism evidence="2 3">
    <name type="scientific">Amphritea balenae</name>
    <dbReference type="NCBI Taxonomy" id="452629"/>
    <lineage>
        <taxon>Bacteria</taxon>
        <taxon>Pseudomonadati</taxon>
        <taxon>Pseudomonadota</taxon>
        <taxon>Gammaproteobacteria</taxon>
        <taxon>Oceanospirillales</taxon>
        <taxon>Oceanospirillaceae</taxon>
        <taxon>Amphritea</taxon>
    </lineage>
</organism>
<dbReference type="InterPro" id="IPR036388">
    <property type="entry name" value="WH-like_DNA-bd_sf"/>
</dbReference>
<reference evidence="2 3" key="1">
    <citation type="submission" date="2018-11" db="EMBL/GenBank/DDBJ databases">
        <title>The draft genome sequence of Amphritea balenae JAMM 1525T.</title>
        <authorList>
            <person name="Fang Z."/>
            <person name="Zhang Y."/>
            <person name="Han X."/>
        </authorList>
    </citation>
    <scope>NUCLEOTIDE SEQUENCE [LARGE SCALE GENOMIC DNA]</scope>
    <source>
        <strain evidence="2 3">JAMM 1525</strain>
    </source>
</reference>
<evidence type="ECO:0000259" key="1">
    <source>
        <dbReference type="PROSITE" id="PS50995"/>
    </source>
</evidence>
<evidence type="ECO:0000313" key="2">
    <source>
        <dbReference type="EMBL" id="RRD01814.1"/>
    </source>
</evidence>